<name>A0A7R8WEG7_9CRUS</name>
<dbReference type="InterPro" id="IPR001863">
    <property type="entry name" value="Glypican"/>
</dbReference>
<evidence type="ECO:0000256" key="10">
    <source>
        <dbReference type="ARBA" id="ARBA00023288"/>
    </source>
</evidence>
<reference evidence="11" key="1">
    <citation type="submission" date="2020-11" db="EMBL/GenBank/DDBJ databases">
        <authorList>
            <person name="Tran Van P."/>
        </authorList>
    </citation>
    <scope>NUCLEOTIDE SEQUENCE</scope>
</reference>
<keyword evidence="5" id="KW-0732">Signal</keyword>
<accession>A0A7R8WEG7</accession>
<comment type="subcellular location">
    <subcellularLocation>
        <location evidence="1">Cell membrane</location>
        <topology evidence="1">Lipid-anchor</topology>
        <topology evidence="1">GPI-anchor</topology>
    </subcellularLocation>
</comment>
<keyword evidence="10" id="KW-0449">Lipoprotein</keyword>
<protein>
    <submittedName>
        <fullName evidence="11">Uncharacterized protein</fullName>
    </submittedName>
</protein>
<gene>
    <name evidence="11" type="ORF">CTOB1V02_LOCUS6716</name>
</gene>
<organism evidence="11">
    <name type="scientific">Cyprideis torosa</name>
    <dbReference type="NCBI Taxonomy" id="163714"/>
    <lineage>
        <taxon>Eukaryota</taxon>
        <taxon>Metazoa</taxon>
        <taxon>Ecdysozoa</taxon>
        <taxon>Arthropoda</taxon>
        <taxon>Crustacea</taxon>
        <taxon>Oligostraca</taxon>
        <taxon>Ostracoda</taxon>
        <taxon>Podocopa</taxon>
        <taxon>Podocopida</taxon>
        <taxon>Cytherocopina</taxon>
        <taxon>Cytheroidea</taxon>
        <taxon>Cytherideidae</taxon>
        <taxon>Cyprideis</taxon>
    </lineage>
</organism>
<dbReference type="GO" id="GO:0098552">
    <property type="term" value="C:side of membrane"/>
    <property type="evidence" value="ECO:0007669"/>
    <property type="project" value="UniProtKB-KW"/>
</dbReference>
<dbReference type="AlphaFoldDB" id="A0A7R8WEG7"/>
<evidence type="ECO:0000256" key="7">
    <source>
        <dbReference type="ARBA" id="ARBA00023136"/>
    </source>
</evidence>
<proteinExistence type="inferred from homology"/>
<comment type="similarity">
    <text evidence="2">Belongs to the glypican family.</text>
</comment>
<evidence type="ECO:0000256" key="1">
    <source>
        <dbReference type="ARBA" id="ARBA00004609"/>
    </source>
</evidence>
<sequence>MAIRNPSQVTVFHVVCKSLFCSVLVLVLVTISGASWTNFSCDGLRDLYVRKGFSVWDVPREPVREFNLGSTPSSITLRVVGRMKNSKLRPLVKAMVGPSLVICQGPSEESCCTRTIEHKLSAKSRLDFDSKLSHRISEVANGLRRRERVLDGAPPGLQRSMERLNPDQPLNSGLVESLAQSCLRNHGVVKPKSRATERNDFAVCCSSDKWCGMGHLLGTQSSGIPQELGVPQKRSYGISGVVCRHGGGVEREEVSGDALVAAGRLVPGHLRPGMPVSLGMACSVGGGSQKPAIFPHPV</sequence>
<keyword evidence="8" id="KW-0325">Glycoprotein</keyword>
<evidence type="ECO:0000256" key="5">
    <source>
        <dbReference type="ARBA" id="ARBA00022729"/>
    </source>
</evidence>
<evidence type="ECO:0000256" key="2">
    <source>
        <dbReference type="ARBA" id="ARBA00010260"/>
    </source>
</evidence>
<keyword evidence="9" id="KW-0357">Heparan sulfate</keyword>
<evidence type="ECO:0000256" key="4">
    <source>
        <dbReference type="ARBA" id="ARBA00022622"/>
    </source>
</evidence>
<keyword evidence="4" id="KW-0336">GPI-anchor</keyword>
<keyword evidence="7" id="KW-0472">Membrane</keyword>
<feature type="non-terminal residue" evidence="11">
    <location>
        <position position="298"/>
    </location>
</feature>
<keyword evidence="6" id="KW-0654">Proteoglycan</keyword>
<evidence type="ECO:0000256" key="8">
    <source>
        <dbReference type="ARBA" id="ARBA00023180"/>
    </source>
</evidence>
<evidence type="ECO:0000313" key="11">
    <source>
        <dbReference type="EMBL" id="CAD7228838.1"/>
    </source>
</evidence>
<evidence type="ECO:0000256" key="6">
    <source>
        <dbReference type="ARBA" id="ARBA00022974"/>
    </source>
</evidence>
<dbReference type="GO" id="GO:0005886">
    <property type="term" value="C:plasma membrane"/>
    <property type="evidence" value="ECO:0007669"/>
    <property type="project" value="UniProtKB-SubCell"/>
</dbReference>
<evidence type="ECO:0000256" key="3">
    <source>
        <dbReference type="ARBA" id="ARBA00022475"/>
    </source>
</evidence>
<dbReference type="Pfam" id="PF01153">
    <property type="entry name" value="Glypican"/>
    <property type="match status" value="1"/>
</dbReference>
<keyword evidence="3" id="KW-1003">Cell membrane</keyword>
<dbReference type="EMBL" id="OB661722">
    <property type="protein sequence ID" value="CAD7228838.1"/>
    <property type="molecule type" value="Genomic_DNA"/>
</dbReference>
<evidence type="ECO:0000256" key="9">
    <source>
        <dbReference type="ARBA" id="ARBA00023207"/>
    </source>
</evidence>
<dbReference type="GO" id="GO:0009966">
    <property type="term" value="P:regulation of signal transduction"/>
    <property type="evidence" value="ECO:0007669"/>
    <property type="project" value="InterPro"/>
</dbReference>